<keyword evidence="4 8" id="KW-0663">Pyridoxal phosphate</keyword>
<dbReference type="GO" id="GO:0003941">
    <property type="term" value="F:L-serine ammonia-lyase activity"/>
    <property type="evidence" value="ECO:0007669"/>
    <property type="project" value="TreeGrafter"/>
</dbReference>
<dbReference type="InterPro" id="IPR026260">
    <property type="entry name" value="Thr_Synthase_bac/arc"/>
</dbReference>
<dbReference type="SUPFAM" id="SSF53686">
    <property type="entry name" value="Tryptophan synthase beta subunit-like PLP-dependent enzymes"/>
    <property type="match status" value="1"/>
</dbReference>
<dbReference type="PANTHER" id="PTHR48078">
    <property type="entry name" value="THREONINE DEHYDRATASE, MITOCHONDRIAL-RELATED"/>
    <property type="match status" value="1"/>
</dbReference>
<dbReference type="PATRIC" id="fig|1392998.3.peg.2597"/>
<comment type="catalytic activity">
    <reaction evidence="6 8">
        <text>O-phospho-L-homoserine + H2O = L-threonine + phosphate</text>
        <dbReference type="Rhea" id="RHEA:10840"/>
        <dbReference type="ChEBI" id="CHEBI:15377"/>
        <dbReference type="ChEBI" id="CHEBI:43474"/>
        <dbReference type="ChEBI" id="CHEBI:57590"/>
        <dbReference type="ChEBI" id="CHEBI:57926"/>
        <dbReference type="EC" id="4.2.3.1"/>
    </reaction>
</comment>
<dbReference type="PANTHER" id="PTHR48078:SF6">
    <property type="entry name" value="L-THREONINE DEHYDRATASE CATABOLIC TDCB"/>
    <property type="match status" value="1"/>
</dbReference>
<protein>
    <recommendedName>
        <fullName evidence="3 7">Threonine synthase</fullName>
        <ecNumber evidence="7 8">4.2.3.1</ecNumber>
    </recommendedName>
</protein>
<comment type="cofactor">
    <cofactor evidence="1 8 9">
        <name>pyridoxal 5'-phosphate</name>
        <dbReference type="ChEBI" id="CHEBI:597326"/>
    </cofactor>
</comment>
<keyword evidence="5 8" id="KW-0456">Lyase</keyword>
<gene>
    <name evidence="12" type="ORF">ANME2D_03037</name>
</gene>
<dbReference type="EMBL" id="JMIY01000007">
    <property type="protein sequence ID" value="KCZ71008.1"/>
    <property type="molecule type" value="Genomic_DNA"/>
</dbReference>
<evidence type="ECO:0000256" key="9">
    <source>
        <dbReference type="PIRSR" id="PIRSR038945-1"/>
    </source>
</evidence>
<evidence type="ECO:0000256" key="8">
    <source>
        <dbReference type="PIRNR" id="PIRNR038945"/>
    </source>
</evidence>
<dbReference type="Pfam" id="PF00291">
    <property type="entry name" value="PALP"/>
    <property type="match status" value="1"/>
</dbReference>
<proteinExistence type="inferred from homology"/>
<dbReference type="InterPro" id="IPR004450">
    <property type="entry name" value="Thr_synthase-like"/>
</dbReference>
<feature type="domain" description="Tryptophan synthase beta chain-like PALP" evidence="11">
    <location>
        <begin position="76"/>
        <end position="369"/>
    </location>
</feature>
<dbReference type="Proteomes" id="UP000027153">
    <property type="component" value="Unassembled WGS sequence"/>
</dbReference>
<dbReference type="NCBIfam" id="TIGR00260">
    <property type="entry name" value="thrC"/>
    <property type="match status" value="1"/>
</dbReference>
<dbReference type="GO" id="GO:0006567">
    <property type="term" value="P:L-threonine catabolic process"/>
    <property type="evidence" value="ECO:0007669"/>
    <property type="project" value="TreeGrafter"/>
</dbReference>
<evidence type="ECO:0000256" key="10">
    <source>
        <dbReference type="PIRSR" id="PIRSR038945-2"/>
    </source>
</evidence>
<dbReference type="InterPro" id="IPR050147">
    <property type="entry name" value="Ser/Thr_Dehydratase"/>
</dbReference>
<feature type="modified residue" description="N6-(pyridoxal phosphate)lysine" evidence="10">
    <location>
        <position position="111"/>
    </location>
</feature>
<evidence type="ECO:0000259" key="11">
    <source>
        <dbReference type="Pfam" id="PF00291"/>
    </source>
</evidence>
<sequence length="379" mass="41441">MVYVTSYRCFRCGRKHKPNEIERLPIPRCECGSALDAEYDYKSIQRVILRDDFMRAKPAHWKYWAFMPVKDLSRIITMGEGNTPLLENKRLGKGERLLIKYEAANPTGSFKDRGSSLEITKALESGKCKVALASTGNMGASVAAYAAYAGLECRVYIPDIVGKEKITQIKAYGAGIIDVEGDYSAAIKQAEEYVASHTESFLTGDYTWRSEGTKTVGFEIADQLYWRVPDHIVVPVGNGTLIWSISEAFRELVLVGITDKIPGITGVQVENCAPVVHAWENDLNEIIPVRNPDTVATAIACGDPTYGLAALKAIRDSGGEALRVSDKEALDARDKLARNGIFVEPSGAVAYAGIMKKELSGTVVCLATGHGLKDMYGLM</sequence>
<dbReference type="OrthoDB" id="6371at2157"/>
<comment type="pathway">
    <text evidence="8">Amino-acid biosynthesis; L-threonine biosynthesis; L-threonine from L-aspartate: step 5/5.</text>
</comment>
<evidence type="ECO:0000313" key="13">
    <source>
        <dbReference type="Proteomes" id="UP000027153"/>
    </source>
</evidence>
<accession>A0A062V332</accession>
<name>A0A062V332_9EURY</name>
<dbReference type="UniPathway" id="UPA00050">
    <property type="reaction ID" value="UER00065"/>
</dbReference>
<evidence type="ECO:0000256" key="1">
    <source>
        <dbReference type="ARBA" id="ARBA00001933"/>
    </source>
</evidence>
<feature type="binding site" evidence="9">
    <location>
        <position position="137"/>
    </location>
    <ligand>
        <name>pyridoxal 5'-phosphate</name>
        <dbReference type="ChEBI" id="CHEBI:597326"/>
    </ligand>
</feature>
<comment type="caution">
    <text evidence="12">The sequence shown here is derived from an EMBL/GenBank/DDBJ whole genome shotgun (WGS) entry which is preliminary data.</text>
</comment>
<evidence type="ECO:0000256" key="2">
    <source>
        <dbReference type="ARBA" id="ARBA00005517"/>
    </source>
</evidence>
<evidence type="ECO:0000256" key="6">
    <source>
        <dbReference type="ARBA" id="ARBA00049144"/>
    </source>
</evidence>
<evidence type="ECO:0000256" key="5">
    <source>
        <dbReference type="ARBA" id="ARBA00023239"/>
    </source>
</evidence>
<dbReference type="GO" id="GO:0009088">
    <property type="term" value="P:threonine biosynthetic process"/>
    <property type="evidence" value="ECO:0007669"/>
    <property type="project" value="UniProtKB-UniRule"/>
</dbReference>
<evidence type="ECO:0000256" key="4">
    <source>
        <dbReference type="ARBA" id="ARBA00022898"/>
    </source>
</evidence>
<reference evidence="12 13" key="1">
    <citation type="journal article" date="2013" name="Nature">
        <title>Anaerobic oxidation of methane coupled to nitrate reduction in a novel archaeal lineage.</title>
        <authorList>
            <person name="Haroon M.F."/>
            <person name="Hu S."/>
            <person name="Shi Y."/>
            <person name="Imelfort M."/>
            <person name="Keller J."/>
            <person name="Hugenholtz P."/>
            <person name="Yuan Z."/>
            <person name="Tyson G.W."/>
        </authorList>
    </citation>
    <scope>NUCLEOTIDE SEQUENCE [LARGE SCALE GENOMIC DNA]</scope>
    <source>
        <strain evidence="12 13">ANME-2d</strain>
    </source>
</reference>
<dbReference type="CDD" id="cd01563">
    <property type="entry name" value="Thr-synth_1"/>
    <property type="match status" value="1"/>
</dbReference>
<dbReference type="RefSeq" id="WP_048093101.1">
    <property type="nucleotide sequence ID" value="NZ_JMIY01000007.1"/>
</dbReference>
<dbReference type="GO" id="GO:0004794">
    <property type="term" value="F:threonine deaminase activity"/>
    <property type="evidence" value="ECO:0007669"/>
    <property type="project" value="TreeGrafter"/>
</dbReference>
<organism evidence="12 13">
    <name type="scientific">Candidatus Methanoperedens nitratireducens</name>
    <dbReference type="NCBI Taxonomy" id="1392998"/>
    <lineage>
        <taxon>Archaea</taxon>
        <taxon>Methanobacteriati</taxon>
        <taxon>Methanobacteriota</taxon>
        <taxon>Stenosarchaea group</taxon>
        <taxon>Methanomicrobia</taxon>
        <taxon>Methanosarcinales</taxon>
        <taxon>ANME-2 cluster</taxon>
        <taxon>Candidatus Methanoperedentaceae</taxon>
        <taxon>Candidatus Methanoperedens</taxon>
    </lineage>
</organism>
<comment type="function">
    <text evidence="8">Catalyzes the gamma-elimination of phosphate from L-phosphohomoserine and the beta-addition of water to produce L-threonine.</text>
</comment>
<dbReference type="GO" id="GO:0004795">
    <property type="term" value="F:threonine synthase activity"/>
    <property type="evidence" value="ECO:0007669"/>
    <property type="project" value="UniProtKB-UniRule"/>
</dbReference>
<keyword evidence="13" id="KW-1185">Reference proteome</keyword>
<evidence type="ECO:0000256" key="7">
    <source>
        <dbReference type="NCBIfam" id="TIGR00260"/>
    </source>
</evidence>
<dbReference type="EC" id="4.2.3.1" evidence="7 8"/>
<keyword evidence="8" id="KW-0791">Threonine biosynthesis</keyword>
<dbReference type="AlphaFoldDB" id="A0A062V332"/>
<keyword evidence="8" id="KW-0028">Amino-acid biosynthesis</keyword>
<evidence type="ECO:0000256" key="3">
    <source>
        <dbReference type="ARBA" id="ARBA00018679"/>
    </source>
</evidence>
<dbReference type="PIRSF" id="PIRSF038945">
    <property type="entry name" value="Thr_synthase"/>
    <property type="match status" value="1"/>
</dbReference>
<dbReference type="GO" id="GO:0006565">
    <property type="term" value="P:L-serine catabolic process"/>
    <property type="evidence" value="ECO:0007669"/>
    <property type="project" value="TreeGrafter"/>
</dbReference>
<dbReference type="GO" id="GO:0009097">
    <property type="term" value="P:isoleucine biosynthetic process"/>
    <property type="evidence" value="ECO:0007669"/>
    <property type="project" value="TreeGrafter"/>
</dbReference>
<dbReference type="InterPro" id="IPR036052">
    <property type="entry name" value="TrpB-like_PALP_sf"/>
</dbReference>
<comment type="similarity">
    <text evidence="2 8">Belongs to the threonine synthase family.</text>
</comment>
<evidence type="ECO:0000313" key="12">
    <source>
        <dbReference type="EMBL" id="KCZ71008.1"/>
    </source>
</evidence>
<dbReference type="InterPro" id="IPR001926">
    <property type="entry name" value="TrpB-like_PALP"/>
</dbReference>
<feature type="binding site" evidence="9">
    <location>
        <position position="368"/>
    </location>
    <ligand>
        <name>pyridoxal 5'-phosphate</name>
        <dbReference type="ChEBI" id="CHEBI:597326"/>
    </ligand>
</feature>
<dbReference type="Gene3D" id="3.40.50.1100">
    <property type="match status" value="2"/>
</dbReference>